<dbReference type="RefSeq" id="WP_066339210.1">
    <property type="nucleotide sequence ID" value="NZ_CP016503.1"/>
</dbReference>
<dbReference type="EMBL" id="CP016503">
    <property type="protein sequence ID" value="ANV97733.1"/>
    <property type="molecule type" value="Genomic_DNA"/>
</dbReference>
<evidence type="ECO:0000313" key="2">
    <source>
        <dbReference type="Proteomes" id="UP000092884"/>
    </source>
</evidence>
<gene>
    <name evidence="1" type="ORF">BBW65_02445</name>
</gene>
<accession>A0A1B1U4N7</accession>
<dbReference type="KEGG" id="het:BBW65_02445"/>
<dbReference type="Proteomes" id="UP000092884">
    <property type="component" value="Chromosome"/>
</dbReference>
<protein>
    <submittedName>
        <fullName evidence="1">Uncharacterized protein</fullName>
    </submittedName>
</protein>
<evidence type="ECO:0000313" key="1">
    <source>
        <dbReference type="EMBL" id="ANV97733.1"/>
    </source>
</evidence>
<dbReference type="STRING" id="222136.BBW65_02445"/>
<dbReference type="AlphaFoldDB" id="A0A1B1U4N7"/>
<keyword evidence="2" id="KW-1185">Reference proteome</keyword>
<proteinExistence type="predicted"/>
<reference evidence="2" key="1">
    <citation type="submission" date="2016-07" db="EMBL/GenBank/DDBJ databases">
        <authorList>
            <person name="Florea S."/>
            <person name="Webb J.S."/>
            <person name="Jaromczyk J."/>
            <person name="Schardl C.L."/>
        </authorList>
    </citation>
    <scope>NUCLEOTIDE SEQUENCE [LARGE SCALE GENOMIC DNA]</scope>
    <source>
        <strain evidence="2">MIT 01-6242</strain>
    </source>
</reference>
<sequence length="227" mass="26842">MIYKNLEARKKDFVPPNTKSICNNRTLTSGKAYFLFDKDTGKFFGYAGKECVSQYTNTDLSTIPDLTKSLLVNFEKNIKTVGNKTNHQSVNKNKDRADAITYLLLRQEVMSEFNGIKYDVLENYYKTYMKSLELLDDAVRHILNIEKKLPKFRLNHLLTCYAYEYKIGVAMEYVAEEKKEFLKSIQSHLRNHYTLSKEQINGLKKWFQFIKCKEIREAKLQRFYYPE</sequence>
<organism evidence="1 2">
    <name type="scientific">Helicobacter enhydrae</name>
    <dbReference type="NCBI Taxonomy" id="222136"/>
    <lineage>
        <taxon>Bacteria</taxon>
        <taxon>Pseudomonadati</taxon>
        <taxon>Campylobacterota</taxon>
        <taxon>Epsilonproteobacteria</taxon>
        <taxon>Campylobacterales</taxon>
        <taxon>Helicobacteraceae</taxon>
        <taxon>Helicobacter</taxon>
    </lineage>
</organism>
<name>A0A1B1U4N7_9HELI</name>